<proteinExistence type="predicted"/>
<dbReference type="InterPro" id="IPR004046">
    <property type="entry name" value="GST_C"/>
</dbReference>
<dbReference type="InterPro" id="IPR004045">
    <property type="entry name" value="Glutathione_S-Trfase_N"/>
</dbReference>
<dbReference type="Gene3D" id="1.20.1050.10">
    <property type="match status" value="1"/>
</dbReference>
<evidence type="ECO:0000259" key="1">
    <source>
        <dbReference type="PROSITE" id="PS50404"/>
    </source>
</evidence>
<dbReference type="InterPro" id="IPR036282">
    <property type="entry name" value="Glutathione-S-Trfase_C_sf"/>
</dbReference>
<evidence type="ECO:0000313" key="2">
    <source>
        <dbReference type="EMBL" id="OAQ28140.1"/>
    </source>
</evidence>
<organism evidence="2 3">
    <name type="scientific">Linnemannia elongata AG-77</name>
    <dbReference type="NCBI Taxonomy" id="1314771"/>
    <lineage>
        <taxon>Eukaryota</taxon>
        <taxon>Fungi</taxon>
        <taxon>Fungi incertae sedis</taxon>
        <taxon>Mucoromycota</taxon>
        <taxon>Mortierellomycotina</taxon>
        <taxon>Mortierellomycetes</taxon>
        <taxon>Mortierellales</taxon>
        <taxon>Mortierellaceae</taxon>
        <taxon>Linnemannia</taxon>
    </lineage>
</organism>
<sequence>MAPHSFFNPSQSSAFATLAPKRDSTFEYRYFRVHGMRSIPRTLIAIGTGSSVLSRLTNNFSQDWSTYKPTTPFGFLPVLTETSADGLTKLDIVESDVIERYLARKFGLLGDGSVFEEILVDTFTSSTQAVISKLFEKYLAIRDPTLRAANKEPLISDNISPWIKSHEQHLQANGANGHYVGDSVTLADVKTDNLISIIQGVTGEELVSEEKTPAIWKVKKELEKVEGVAVWRASEEYKGISERNFDFLGFY</sequence>
<gene>
    <name evidence="2" type="ORF">K457DRAFT_20553</name>
</gene>
<dbReference type="OrthoDB" id="414243at2759"/>
<dbReference type="STRING" id="1314771.A0A197JSG6"/>
<dbReference type="InterPro" id="IPR050213">
    <property type="entry name" value="GST_superfamily"/>
</dbReference>
<name>A0A197JSG6_9FUNG</name>
<dbReference type="SUPFAM" id="SSF52833">
    <property type="entry name" value="Thioredoxin-like"/>
    <property type="match status" value="1"/>
</dbReference>
<dbReference type="GO" id="GO:0004364">
    <property type="term" value="F:glutathione transferase activity"/>
    <property type="evidence" value="ECO:0007669"/>
    <property type="project" value="TreeGrafter"/>
</dbReference>
<dbReference type="SUPFAM" id="SSF47616">
    <property type="entry name" value="GST C-terminal domain-like"/>
    <property type="match status" value="1"/>
</dbReference>
<dbReference type="EMBL" id="KV442051">
    <property type="protein sequence ID" value="OAQ28140.1"/>
    <property type="molecule type" value="Genomic_DNA"/>
</dbReference>
<dbReference type="GO" id="GO:0006749">
    <property type="term" value="P:glutathione metabolic process"/>
    <property type="evidence" value="ECO:0007669"/>
    <property type="project" value="TreeGrafter"/>
</dbReference>
<feature type="domain" description="GST N-terminal" evidence="1">
    <location>
        <begin position="24"/>
        <end position="110"/>
    </location>
</feature>
<dbReference type="PROSITE" id="PS50404">
    <property type="entry name" value="GST_NTER"/>
    <property type="match status" value="1"/>
</dbReference>
<dbReference type="InterPro" id="IPR036249">
    <property type="entry name" value="Thioredoxin-like_sf"/>
</dbReference>
<dbReference type="PANTHER" id="PTHR11571">
    <property type="entry name" value="GLUTATHIONE S-TRANSFERASE"/>
    <property type="match status" value="1"/>
</dbReference>
<accession>A0A197JSG6</accession>
<reference evidence="2 3" key="1">
    <citation type="submission" date="2016-05" db="EMBL/GenBank/DDBJ databases">
        <title>Genome sequencing reveals origins of a unique bacterial endosymbiosis in the earliest lineages of terrestrial Fungi.</title>
        <authorList>
            <consortium name="DOE Joint Genome Institute"/>
            <person name="Uehling J."/>
            <person name="Gryganskyi A."/>
            <person name="Hameed K."/>
            <person name="Tschaplinski T."/>
            <person name="Misztal P."/>
            <person name="Wu S."/>
            <person name="Desiro A."/>
            <person name="Vande Pol N."/>
            <person name="Du Z.-Y."/>
            <person name="Zienkiewicz A."/>
            <person name="Zienkiewicz K."/>
            <person name="Morin E."/>
            <person name="Tisserant E."/>
            <person name="Splivallo R."/>
            <person name="Hainaut M."/>
            <person name="Henrissat B."/>
            <person name="Ohm R."/>
            <person name="Kuo A."/>
            <person name="Yan J."/>
            <person name="Lipzen A."/>
            <person name="Nolan M."/>
            <person name="Labutti K."/>
            <person name="Barry K."/>
            <person name="Goldstein A."/>
            <person name="Labbe J."/>
            <person name="Schadt C."/>
            <person name="Tuskan G."/>
            <person name="Grigoriev I."/>
            <person name="Martin F."/>
            <person name="Vilgalys R."/>
            <person name="Bonito G."/>
        </authorList>
    </citation>
    <scope>NUCLEOTIDE SEQUENCE [LARGE SCALE GENOMIC DNA]</scope>
    <source>
        <strain evidence="2 3">AG-77</strain>
    </source>
</reference>
<dbReference type="Pfam" id="PF14497">
    <property type="entry name" value="GST_C_3"/>
    <property type="match status" value="1"/>
</dbReference>
<evidence type="ECO:0000313" key="3">
    <source>
        <dbReference type="Proteomes" id="UP000078512"/>
    </source>
</evidence>
<dbReference type="PANTHER" id="PTHR11571:SF150">
    <property type="entry name" value="GLUTATHIONE S-TRANSFERASE"/>
    <property type="match status" value="1"/>
</dbReference>
<protein>
    <recommendedName>
        <fullName evidence="1">GST N-terminal domain-containing protein</fullName>
    </recommendedName>
</protein>
<dbReference type="Proteomes" id="UP000078512">
    <property type="component" value="Unassembled WGS sequence"/>
</dbReference>
<dbReference type="AlphaFoldDB" id="A0A197JSG6"/>
<keyword evidence="3" id="KW-1185">Reference proteome</keyword>
<dbReference type="Gene3D" id="3.40.30.10">
    <property type="entry name" value="Glutaredoxin"/>
    <property type="match status" value="1"/>
</dbReference>